<evidence type="ECO:0000256" key="7">
    <source>
        <dbReference type="ARBA" id="ARBA00023237"/>
    </source>
</evidence>
<protein>
    <submittedName>
        <fullName evidence="13">Iron complex outermembrane recepter protein</fullName>
    </submittedName>
</protein>
<feature type="domain" description="TonB-dependent receptor-like beta-barrel" evidence="11">
    <location>
        <begin position="383"/>
        <end position="939"/>
    </location>
</feature>
<evidence type="ECO:0000256" key="2">
    <source>
        <dbReference type="ARBA" id="ARBA00022448"/>
    </source>
</evidence>
<dbReference type="GO" id="GO:0009279">
    <property type="term" value="C:cell outer membrane"/>
    <property type="evidence" value="ECO:0007669"/>
    <property type="project" value="UniProtKB-SubCell"/>
</dbReference>
<keyword evidence="5 9" id="KW-0798">TonB box</keyword>
<accession>A0A1M6DUZ1</accession>
<dbReference type="InterPro" id="IPR023996">
    <property type="entry name" value="TonB-dep_OMP_SusC/RagA"/>
</dbReference>
<organism evidence="13 14">
    <name type="scientific">Mesonia phycicola</name>
    <dbReference type="NCBI Taxonomy" id="579105"/>
    <lineage>
        <taxon>Bacteria</taxon>
        <taxon>Pseudomonadati</taxon>
        <taxon>Bacteroidota</taxon>
        <taxon>Flavobacteriia</taxon>
        <taxon>Flavobacteriales</taxon>
        <taxon>Flavobacteriaceae</taxon>
        <taxon>Mesonia</taxon>
    </lineage>
</organism>
<keyword evidence="14" id="KW-1185">Reference proteome</keyword>
<dbReference type="InterPro" id="IPR008969">
    <property type="entry name" value="CarboxyPept-like_regulatory"/>
</dbReference>
<feature type="domain" description="TonB-dependent receptor plug" evidence="12">
    <location>
        <begin position="114"/>
        <end position="229"/>
    </location>
</feature>
<dbReference type="Pfam" id="PF07715">
    <property type="entry name" value="Plug"/>
    <property type="match status" value="1"/>
</dbReference>
<evidence type="ECO:0000313" key="14">
    <source>
        <dbReference type="Proteomes" id="UP000184225"/>
    </source>
</evidence>
<evidence type="ECO:0000256" key="4">
    <source>
        <dbReference type="ARBA" id="ARBA00022692"/>
    </source>
</evidence>
<keyword evidence="2 8" id="KW-0813">Transport</keyword>
<dbReference type="NCBIfam" id="TIGR04056">
    <property type="entry name" value="OMP_RagA_SusC"/>
    <property type="match status" value="1"/>
</dbReference>
<evidence type="ECO:0000259" key="12">
    <source>
        <dbReference type="Pfam" id="PF07715"/>
    </source>
</evidence>
<dbReference type="InterPro" id="IPR036942">
    <property type="entry name" value="Beta-barrel_TonB_sf"/>
</dbReference>
<evidence type="ECO:0000259" key="11">
    <source>
        <dbReference type="Pfam" id="PF00593"/>
    </source>
</evidence>
<evidence type="ECO:0000313" key="13">
    <source>
        <dbReference type="EMBL" id="SHI77041.1"/>
    </source>
</evidence>
<evidence type="ECO:0000256" key="1">
    <source>
        <dbReference type="ARBA" id="ARBA00004571"/>
    </source>
</evidence>
<evidence type="ECO:0000256" key="8">
    <source>
        <dbReference type="PROSITE-ProRule" id="PRU01360"/>
    </source>
</evidence>
<sequence>MRTLYKGLLLLLFIIPASILAQESVSGNVTETNGMPIPGVNVIVKNSSRGAVTDFDGNYTVNNVQKNDTLVYSYIGFSTKEIVFVNQSTINVILEEDSSSLEEVVVVGYGSTAKKDLTGAVDQLSTKDFNKGQNNTASQLITGKIAGVNVTSGGGAPGEGSSITIRGLGSLSLNNSPLYVIDGLPISNDAVGGSRNPLDFMNPNDIESITVLKDASATAIYGSRAANGVILITSKKGKGLDFKFNYSASTTLYSPTDYVDVLDGNQFRSLVNSVGDSDDISRLGTANTNWQDLIYQDAFGTEHNFSTTGNIGGFMPVRASVGYSDQDGILKNDNFTRTTASVNLKPSFLEDHLKVEVNARGMYNENTFGNRDAIGASVDYDPTQSVYDPTSPYSDYYAWLTYNPAEDTYSQYTLAATNPVALINEKDDTAEVRRLIGNAKVDYQLHFFPDLTATVNIGLDKTNSHGRTIVSENMPSSQLDWNGSYNSYTNDATNQLFDAYLTYKKDIDKHSLTAVAGYSYQSFENDNYSYDSEAEEEGNEYEFIDKWKSVLLSYFGRLNYNFDDRYLVTASLRADASSKLNPDDRWGYFPSAAVAWNINNEDFFQSKVINQLKLRVGYGEIGNVNGLGDYEFLTRYTRSRTNANYQLGNTFVQTYRPEAINENLKWEIGKTFNAGIDYALFNSRISGSVNAYINKTQDLISYVTVSPFTNFSNGINANIGDMENKGIEFAVNFIPVQTEDFTWSIGYNIAYNDNEITNLPDQVETGGITGGTGNNIQLHKEGYSPYSYWVYKQVYDENNKPIEGAYVDRNGDNIINDDDKYLAEDPYADITMGLNTNLNYKNWDLAIVSRASLGNYNYNNMASAKSYELRATENGILTNLHADYYNSSFQNLTDTNLQSDYYIQDASFFKLDNITLGYTINKVFSESSNLRIYGSAQNVLTITDYDGLDPEISGGIDNNFYPRPRLYSIGINLNF</sequence>
<keyword evidence="7 8" id="KW-0998">Cell outer membrane</keyword>
<feature type="chain" id="PRO_5012115892" evidence="10">
    <location>
        <begin position="22"/>
        <end position="975"/>
    </location>
</feature>
<proteinExistence type="inferred from homology"/>
<dbReference type="InterPro" id="IPR039426">
    <property type="entry name" value="TonB-dep_rcpt-like"/>
</dbReference>
<dbReference type="SUPFAM" id="SSF49464">
    <property type="entry name" value="Carboxypeptidase regulatory domain-like"/>
    <property type="match status" value="1"/>
</dbReference>
<dbReference type="STRING" id="579105.SAMN04488096_104180"/>
<keyword evidence="6 8" id="KW-0472">Membrane</keyword>
<dbReference type="OrthoDB" id="9768177at2"/>
<comment type="subcellular location">
    <subcellularLocation>
        <location evidence="1 8">Cell outer membrane</location>
        <topology evidence="1 8">Multi-pass membrane protein</topology>
    </subcellularLocation>
</comment>
<dbReference type="Gene3D" id="2.40.170.20">
    <property type="entry name" value="TonB-dependent receptor, beta-barrel domain"/>
    <property type="match status" value="1"/>
</dbReference>
<evidence type="ECO:0000256" key="9">
    <source>
        <dbReference type="RuleBase" id="RU003357"/>
    </source>
</evidence>
<comment type="similarity">
    <text evidence="8 9">Belongs to the TonB-dependent receptor family.</text>
</comment>
<dbReference type="FunFam" id="2.170.130.10:FF:000008">
    <property type="entry name" value="SusC/RagA family TonB-linked outer membrane protein"/>
    <property type="match status" value="1"/>
</dbReference>
<dbReference type="SUPFAM" id="SSF56935">
    <property type="entry name" value="Porins"/>
    <property type="match status" value="1"/>
</dbReference>
<dbReference type="Pfam" id="PF00593">
    <property type="entry name" value="TonB_dep_Rec_b-barrel"/>
    <property type="match status" value="1"/>
</dbReference>
<dbReference type="EMBL" id="FQYY01000004">
    <property type="protein sequence ID" value="SHI77041.1"/>
    <property type="molecule type" value="Genomic_DNA"/>
</dbReference>
<dbReference type="InterPro" id="IPR012910">
    <property type="entry name" value="Plug_dom"/>
</dbReference>
<dbReference type="RefSeq" id="WP_073149770.1">
    <property type="nucleotide sequence ID" value="NZ_FQYY01000004.1"/>
</dbReference>
<dbReference type="Gene3D" id="2.170.130.10">
    <property type="entry name" value="TonB-dependent receptor, plug domain"/>
    <property type="match status" value="1"/>
</dbReference>
<reference evidence="13 14" key="1">
    <citation type="submission" date="2016-11" db="EMBL/GenBank/DDBJ databases">
        <authorList>
            <person name="Jaros S."/>
            <person name="Januszkiewicz K."/>
            <person name="Wedrychowicz H."/>
        </authorList>
    </citation>
    <scope>NUCLEOTIDE SEQUENCE [LARGE SCALE GENOMIC DNA]</scope>
    <source>
        <strain evidence="13 14">DSM 21425</strain>
    </source>
</reference>
<dbReference type="InterPro" id="IPR037066">
    <property type="entry name" value="Plug_dom_sf"/>
</dbReference>
<evidence type="ECO:0000256" key="3">
    <source>
        <dbReference type="ARBA" id="ARBA00022452"/>
    </source>
</evidence>
<dbReference type="Gene3D" id="2.60.40.1120">
    <property type="entry name" value="Carboxypeptidase-like, regulatory domain"/>
    <property type="match status" value="1"/>
</dbReference>
<dbReference type="InterPro" id="IPR000531">
    <property type="entry name" value="Beta-barrel_TonB"/>
</dbReference>
<keyword evidence="10" id="KW-0732">Signal</keyword>
<evidence type="ECO:0000256" key="10">
    <source>
        <dbReference type="SAM" id="SignalP"/>
    </source>
</evidence>
<dbReference type="PROSITE" id="PS52016">
    <property type="entry name" value="TONB_DEPENDENT_REC_3"/>
    <property type="match status" value="1"/>
</dbReference>
<gene>
    <name evidence="13" type="ORF">SAMN04488096_104180</name>
</gene>
<dbReference type="AlphaFoldDB" id="A0A1M6DUZ1"/>
<name>A0A1M6DUZ1_9FLAO</name>
<evidence type="ECO:0000256" key="5">
    <source>
        <dbReference type="ARBA" id="ARBA00023077"/>
    </source>
</evidence>
<feature type="signal peptide" evidence="10">
    <location>
        <begin position="1"/>
        <end position="21"/>
    </location>
</feature>
<dbReference type="InterPro" id="IPR023997">
    <property type="entry name" value="TonB-dep_OMP_SusC/RagA_CS"/>
</dbReference>
<evidence type="ECO:0000256" key="6">
    <source>
        <dbReference type="ARBA" id="ARBA00023136"/>
    </source>
</evidence>
<keyword evidence="3 8" id="KW-1134">Transmembrane beta strand</keyword>
<keyword evidence="4 8" id="KW-0812">Transmembrane</keyword>
<dbReference type="Pfam" id="PF13715">
    <property type="entry name" value="CarbopepD_reg_2"/>
    <property type="match status" value="1"/>
</dbReference>
<dbReference type="NCBIfam" id="TIGR04057">
    <property type="entry name" value="SusC_RagA_signa"/>
    <property type="match status" value="1"/>
</dbReference>
<dbReference type="Proteomes" id="UP000184225">
    <property type="component" value="Unassembled WGS sequence"/>
</dbReference>